<keyword evidence="7 8" id="KW-0807">Transducer</keyword>
<dbReference type="EMBL" id="KQ971410">
    <property type="protein sequence ID" value="EEZ97769.2"/>
    <property type="molecule type" value="Genomic_DNA"/>
</dbReference>
<dbReference type="GO" id="GO:0007635">
    <property type="term" value="P:chemosensory behavior"/>
    <property type="evidence" value="ECO:0000318"/>
    <property type="project" value="GO_Central"/>
</dbReference>
<evidence type="ECO:0000256" key="2">
    <source>
        <dbReference type="ARBA" id="ARBA00022475"/>
    </source>
</evidence>
<keyword evidence="2 8" id="KW-1003">Cell membrane</keyword>
<keyword evidence="6 8" id="KW-0675">Receptor</keyword>
<gene>
    <name evidence="9" type="primary">TcGr144</name>
    <name evidence="9" type="ORF">TcasGA2_TC030233</name>
</gene>
<reference evidence="9 10" key="2">
    <citation type="journal article" date="2010" name="Nucleic Acids Res.">
        <title>BeetleBase in 2010: revisions to provide comprehensive genomic information for Tribolium castaneum.</title>
        <authorList>
            <person name="Kim H.S."/>
            <person name="Murphy T."/>
            <person name="Xia J."/>
            <person name="Caragea D."/>
            <person name="Park Y."/>
            <person name="Beeman R.W."/>
            <person name="Lorenzen M.D."/>
            <person name="Butcher S."/>
            <person name="Manak J.R."/>
            <person name="Brown S.J."/>
        </authorList>
    </citation>
    <scope>NUCLEOTIDE SEQUENCE [LARGE SCALE GENOMIC DNA]</scope>
    <source>
        <strain evidence="9 10">Georgia GA2</strain>
    </source>
</reference>
<evidence type="ECO:0000256" key="3">
    <source>
        <dbReference type="ARBA" id="ARBA00022692"/>
    </source>
</evidence>
<dbReference type="GO" id="GO:0005886">
    <property type="term" value="C:plasma membrane"/>
    <property type="evidence" value="ECO:0007669"/>
    <property type="project" value="UniProtKB-SubCell"/>
</dbReference>
<feature type="transmembrane region" description="Helical" evidence="8">
    <location>
        <begin position="364"/>
        <end position="383"/>
    </location>
</feature>
<evidence type="ECO:0000256" key="8">
    <source>
        <dbReference type="RuleBase" id="RU363108"/>
    </source>
</evidence>
<organism evidence="9 10">
    <name type="scientific">Tribolium castaneum</name>
    <name type="common">Red flour beetle</name>
    <dbReference type="NCBI Taxonomy" id="7070"/>
    <lineage>
        <taxon>Eukaryota</taxon>
        <taxon>Metazoa</taxon>
        <taxon>Ecdysozoa</taxon>
        <taxon>Arthropoda</taxon>
        <taxon>Hexapoda</taxon>
        <taxon>Insecta</taxon>
        <taxon>Pterygota</taxon>
        <taxon>Neoptera</taxon>
        <taxon>Endopterygota</taxon>
        <taxon>Coleoptera</taxon>
        <taxon>Polyphaga</taxon>
        <taxon>Cucujiformia</taxon>
        <taxon>Tenebrionidae</taxon>
        <taxon>Tenebrionidae incertae sedis</taxon>
        <taxon>Tribolium</taxon>
    </lineage>
</organism>
<name>D6X4A7_TRICA</name>
<proteinExistence type="inferred from homology"/>
<dbReference type="GO" id="GO:0030424">
    <property type="term" value="C:axon"/>
    <property type="evidence" value="ECO:0000318"/>
    <property type="project" value="GO_Central"/>
</dbReference>
<feature type="transmembrane region" description="Helical" evidence="8">
    <location>
        <begin position="101"/>
        <end position="118"/>
    </location>
</feature>
<keyword evidence="4 8" id="KW-1133">Transmembrane helix</keyword>
<evidence type="ECO:0000313" key="9">
    <source>
        <dbReference type="EMBL" id="EEZ97769.2"/>
    </source>
</evidence>
<evidence type="ECO:0000256" key="1">
    <source>
        <dbReference type="ARBA" id="ARBA00004651"/>
    </source>
</evidence>
<dbReference type="GO" id="GO:0007165">
    <property type="term" value="P:signal transduction"/>
    <property type="evidence" value="ECO:0007669"/>
    <property type="project" value="UniProtKB-KW"/>
</dbReference>
<comment type="subcellular location">
    <subcellularLocation>
        <location evidence="1 8">Cell membrane</location>
        <topology evidence="1 8">Multi-pass membrane protein</topology>
    </subcellularLocation>
</comment>
<accession>D6X4A7</accession>
<evidence type="ECO:0000313" key="10">
    <source>
        <dbReference type="Proteomes" id="UP000007266"/>
    </source>
</evidence>
<comment type="similarity">
    <text evidence="8">Belongs to the insect chemoreceptor superfamily. Gustatory receptor (GR) family.</text>
</comment>
<reference evidence="9 10" key="1">
    <citation type="journal article" date="2008" name="Nature">
        <title>The genome of the model beetle and pest Tribolium castaneum.</title>
        <authorList>
            <consortium name="Tribolium Genome Sequencing Consortium"/>
            <person name="Richards S."/>
            <person name="Gibbs R.A."/>
            <person name="Weinstock G.M."/>
            <person name="Brown S.J."/>
            <person name="Denell R."/>
            <person name="Beeman R.W."/>
            <person name="Gibbs R."/>
            <person name="Beeman R.W."/>
            <person name="Brown S.J."/>
            <person name="Bucher G."/>
            <person name="Friedrich M."/>
            <person name="Grimmelikhuijzen C.J."/>
            <person name="Klingler M."/>
            <person name="Lorenzen M."/>
            <person name="Richards S."/>
            <person name="Roth S."/>
            <person name="Schroder R."/>
            <person name="Tautz D."/>
            <person name="Zdobnov E.M."/>
            <person name="Muzny D."/>
            <person name="Gibbs R.A."/>
            <person name="Weinstock G.M."/>
            <person name="Attaway T."/>
            <person name="Bell S."/>
            <person name="Buhay C.J."/>
            <person name="Chandrabose M.N."/>
            <person name="Chavez D."/>
            <person name="Clerk-Blankenburg K.P."/>
            <person name="Cree A."/>
            <person name="Dao M."/>
            <person name="Davis C."/>
            <person name="Chacko J."/>
            <person name="Dinh H."/>
            <person name="Dugan-Rocha S."/>
            <person name="Fowler G."/>
            <person name="Garner T.T."/>
            <person name="Garnes J."/>
            <person name="Gnirke A."/>
            <person name="Hawes A."/>
            <person name="Hernandez J."/>
            <person name="Hines S."/>
            <person name="Holder M."/>
            <person name="Hume J."/>
            <person name="Jhangiani S.N."/>
            <person name="Joshi V."/>
            <person name="Khan Z.M."/>
            <person name="Jackson L."/>
            <person name="Kovar C."/>
            <person name="Kowis A."/>
            <person name="Lee S."/>
            <person name="Lewis L.R."/>
            <person name="Margolis J."/>
            <person name="Morgan M."/>
            <person name="Nazareth L.V."/>
            <person name="Nguyen N."/>
            <person name="Okwuonu G."/>
            <person name="Parker D."/>
            <person name="Richards S."/>
            <person name="Ruiz S.J."/>
            <person name="Santibanez J."/>
            <person name="Savard J."/>
            <person name="Scherer S.E."/>
            <person name="Schneider B."/>
            <person name="Sodergren E."/>
            <person name="Tautz D."/>
            <person name="Vattahil S."/>
            <person name="Villasana D."/>
            <person name="White C.S."/>
            <person name="Wright R."/>
            <person name="Park Y."/>
            <person name="Beeman R.W."/>
            <person name="Lord J."/>
            <person name="Oppert B."/>
            <person name="Lorenzen M."/>
            <person name="Brown S."/>
            <person name="Wang L."/>
            <person name="Savard J."/>
            <person name="Tautz D."/>
            <person name="Richards S."/>
            <person name="Weinstock G."/>
            <person name="Gibbs R.A."/>
            <person name="Liu Y."/>
            <person name="Worley K."/>
            <person name="Weinstock G."/>
            <person name="Elsik C.G."/>
            <person name="Reese J.T."/>
            <person name="Elhaik E."/>
            <person name="Landan G."/>
            <person name="Graur D."/>
            <person name="Arensburger P."/>
            <person name="Atkinson P."/>
            <person name="Beeman R.W."/>
            <person name="Beidler J."/>
            <person name="Brown S.J."/>
            <person name="Demuth J.P."/>
            <person name="Drury D.W."/>
            <person name="Du Y.Z."/>
            <person name="Fujiwara H."/>
            <person name="Lorenzen M."/>
            <person name="Maselli V."/>
            <person name="Osanai M."/>
            <person name="Park Y."/>
            <person name="Robertson H.M."/>
            <person name="Tu Z."/>
            <person name="Wang J.J."/>
            <person name="Wang S."/>
            <person name="Richards S."/>
            <person name="Song H."/>
            <person name="Zhang L."/>
            <person name="Sodergren E."/>
            <person name="Werner D."/>
            <person name="Stanke M."/>
            <person name="Morgenstern B."/>
            <person name="Solovyev V."/>
            <person name="Kosarev P."/>
            <person name="Brown G."/>
            <person name="Chen H.C."/>
            <person name="Ermolaeva O."/>
            <person name="Hlavina W."/>
            <person name="Kapustin Y."/>
            <person name="Kiryutin B."/>
            <person name="Kitts P."/>
            <person name="Maglott D."/>
            <person name="Pruitt K."/>
            <person name="Sapojnikov V."/>
            <person name="Souvorov A."/>
            <person name="Mackey A.J."/>
            <person name="Waterhouse R.M."/>
            <person name="Wyder S."/>
            <person name="Zdobnov E.M."/>
            <person name="Zdobnov E.M."/>
            <person name="Wyder S."/>
            <person name="Kriventseva E.V."/>
            <person name="Kadowaki T."/>
            <person name="Bork P."/>
            <person name="Aranda M."/>
            <person name="Bao R."/>
            <person name="Beermann A."/>
            <person name="Berns N."/>
            <person name="Bolognesi R."/>
            <person name="Bonneton F."/>
            <person name="Bopp D."/>
            <person name="Brown S.J."/>
            <person name="Bucher G."/>
            <person name="Butts T."/>
            <person name="Chaumot A."/>
            <person name="Denell R.E."/>
            <person name="Ferrier D.E."/>
            <person name="Friedrich M."/>
            <person name="Gordon C.M."/>
            <person name="Jindra M."/>
            <person name="Klingler M."/>
            <person name="Lan Q."/>
            <person name="Lattorff H.M."/>
            <person name="Laudet V."/>
            <person name="von Levetsow C."/>
            <person name="Liu Z."/>
            <person name="Lutz R."/>
            <person name="Lynch J.A."/>
            <person name="da Fonseca R.N."/>
            <person name="Posnien N."/>
            <person name="Reuter R."/>
            <person name="Roth S."/>
            <person name="Savard J."/>
            <person name="Schinko J.B."/>
            <person name="Schmitt C."/>
            <person name="Schoppmeier M."/>
            <person name="Schroder R."/>
            <person name="Shippy T.D."/>
            <person name="Simonnet F."/>
            <person name="Marques-Souza H."/>
            <person name="Tautz D."/>
            <person name="Tomoyasu Y."/>
            <person name="Trauner J."/>
            <person name="Van der Zee M."/>
            <person name="Vervoort M."/>
            <person name="Wittkopp N."/>
            <person name="Wimmer E.A."/>
            <person name="Yang X."/>
            <person name="Jones A.K."/>
            <person name="Sattelle D.B."/>
            <person name="Ebert P.R."/>
            <person name="Nelson D."/>
            <person name="Scott J.G."/>
            <person name="Beeman R.W."/>
            <person name="Muthukrishnan S."/>
            <person name="Kramer K.J."/>
            <person name="Arakane Y."/>
            <person name="Beeman R.W."/>
            <person name="Zhu Q."/>
            <person name="Hogenkamp D."/>
            <person name="Dixit R."/>
            <person name="Oppert B."/>
            <person name="Jiang H."/>
            <person name="Zou Z."/>
            <person name="Marshall J."/>
            <person name="Elpidina E."/>
            <person name="Vinokurov K."/>
            <person name="Oppert C."/>
            <person name="Zou Z."/>
            <person name="Evans J."/>
            <person name="Lu Z."/>
            <person name="Zhao P."/>
            <person name="Sumathipala N."/>
            <person name="Altincicek B."/>
            <person name="Vilcinskas A."/>
            <person name="Williams M."/>
            <person name="Hultmark D."/>
            <person name="Hetru C."/>
            <person name="Jiang H."/>
            <person name="Grimmelikhuijzen C.J."/>
            <person name="Hauser F."/>
            <person name="Cazzamali G."/>
            <person name="Williamson M."/>
            <person name="Park Y."/>
            <person name="Li B."/>
            <person name="Tanaka Y."/>
            <person name="Predel R."/>
            <person name="Neupert S."/>
            <person name="Schachtner J."/>
            <person name="Verleyen P."/>
            <person name="Raible F."/>
            <person name="Bork P."/>
            <person name="Friedrich M."/>
            <person name="Walden K.K."/>
            <person name="Robertson H.M."/>
            <person name="Angeli S."/>
            <person name="Foret S."/>
            <person name="Bucher G."/>
            <person name="Schuetz S."/>
            <person name="Maleszka R."/>
            <person name="Wimmer E.A."/>
            <person name="Beeman R.W."/>
            <person name="Lorenzen M."/>
            <person name="Tomoyasu Y."/>
            <person name="Miller S.C."/>
            <person name="Grossmann D."/>
            <person name="Bucher G."/>
        </authorList>
    </citation>
    <scope>NUCLEOTIDE SEQUENCE [LARGE SCALE GENOMIC DNA]</scope>
    <source>
        <strain evidence="9 10">Georgia GA2</strain>
    </source>
</reference>
<dbReference type="AlphaFoldDB" id="D6X4A7"/>
<feature type="transmembrane region" description="Helical" evidence="8">
    <location>
        <begin position="59"/>
        <end position="81"/>
    </location>
</feature>
<dbReference type="GO" id="GO:0050909">
    <property type="term" value="P:sensory perception of taste"/>
    <property type="evidence" value="ECO:0007669"/>
    <property type="project" value="InterPro"/>
</dbReference>
<dbReference type="GO" id="GO:0030425">
    <property type="term" value="C:dendrite"/>
    <property type="evidence" value="ECO:0000318"/>
    <property type="project" value="GO_Central"/>
</dbReference>
<evidence type="ECO:0000256" key="7">
    <source>
        <dbReference type="ARBA" id="ARBA00023224"/>
    </source>
</evidence>
<dbReference type="PANTHER" id="PTHR21143">
    <property type="entry name" value="INVERTEBRATE GUSTATORY RECEPTOR"/>
    <property type="match status" value="1"/>
</dbReference>
<comment type="caution">
    <text evidence="8">Lacks conserved residue(s) required for the propagation of feature annotation.</text>
</comment>
<dbReference type="Proteomes" id="UP000007266">
    <property type="component" value="Unassembled WGS sequence"/>
</dbReference>
<evidence type="ECO:0000256" key="4">
    <source>
        <dbReference type="ARBA" id="ARBA00022989"/>
    </source>
</evidence>
<dbReference type="HOGENOM" id="CLU_704636_0_0_1"/>
<evidence type="ECO:0000256" key="5">
    <source>
        <dbReference type="ARBA" id="ARBA00023136"/>
    </source>
</evidence>
<keyword evidence="10" id="KW-1185">Reference proteome</keyword>
<dbReference type="Pfam" id="PF08395">
    <property type="entry name" value="7tm_7"/>
    <property type="match status" value="1"/>
</dbReference>
<sequence>MEVRSNKIAKINFNFLLQSFENSAIYVNIIKPIAKYSLYLGISPFTTKNGQIVLSRIRLVPSTILVLTNIALTIIYSTSFGETSDFTKAETIKFLTMFRDLGSTTMMVLNLFFSQMYFTKKLEQMRQVHEVDNQLKQMGCDLDIPNSVVQKHLILLMVLVNLIFNTCGEVFSAWVRCQDQILIFLVNWYPRLIIGIMNSTLNLIFLLIQTRFEMINNIITRGDVTSTTIKKLFNLHKILVKVVREINGIFAFQVLMCTSMNFVLLIGDLHTSIYIIFFDMFYQHHKIVLDMGKNCVTYVFDLFYLSKRASDLCNEANKTKILLVGLKIDIDQEEERNVVVTSVLKLMQNKLEITACRLFSIDNALLFSICGAASSYLFIMLQLDIGSKTQGTNSTLY</sequence>
<feature type="transmembrane region" description="Helical" evidence="8">
    <location>
        <begin position="188"/>
        <end position="208"/>
    </location>
</feature>
<dbReference type="PANTHER" id="PTHR21143:SF104">
    <property type="entry name" value="GUSTATORY RECEPTOR 8A-RELATED"/>
    <property type="match status" value="1"/>
</dbReference>
<comment type="function">
    <text evidence="8">Gustatory receptor which mediates acceptance or avoidance behavior, depending on its substrates.</text>
</comment>
<dbReference type="GO" id="GO:0008049">
    <property type="term" value="P:male courtship behavior"/>
    <property type="evidence" value="ECO:0000318"/>
    <property type="project" value="GO_Central"/>
</dbReference>
<evidence type="ECO:0000256" key="6">
    <source>
        <dbReference type="ARBA" id="ARBA00023170"/>
    </source>
</evidence>
<feature type="transmembrane region" description="Helical" evidence="8">
    <location>
        <begin position="153"/>
        <end position="176"/>
    </location>
</feature>
<dbReference type="GO" id="GO:0043025">
    <property type="term" value="C:neuronal cell body"/>
    <property type="evidence" value="ECO:0000318"/>
    <property type="project" value="GO_Central"/>
</dbReference>
<protein>
    <recommendedName>
        <fullName evidence="8">Gustatory receptor</fullName>
    </recommendedName>
</protein>
<keyword evidence="5 8" id="KW-0472">Membrane</keyword>
<dbReference type="InterPro" id="IPR013604">
    <property type="entry name" value="7TM_chemorcpt"/>
</dbReference>
<keyword evidence="3 8" id="KW-0812">Transmembrane</keyword>